<evidence type="ECO:0000313" key="9">
    <source>
        <dbReference type="EMBL" id="KAF4655378.1"/>
    </source>
</evidence>
<keyword evidence="5" id="KW-0378">Hydrolase</keyword>
<dbReference type="Gene3D" id="2.40.70.10">
    <property type="entry name" value="Acid Proteases"/>
    <property type="match status" value="1"/>
</dbReference>
<evidence type="ECO:0000256" key="4">
    <source>
        <dbReference type="ARBA" id="ARBA00022750"/>
    </source>
</evidence>
<comment type="similarity">
    <text evidence="1">Belongs to the peptidase A1 family.</text>
</comment>
<evidence type="ECO:0000313" key="10">
    <source>
        <dbReference type="Proteomes" id="UP000591131"/>
    </source>
</evidence>
<keyword evidence="4" id="KW-0064">Aspartyl protease</keyword>
<keyword evidence="10" id="KW-1185">Reference proteome</keyword>
<dbReference type="InterPro" id="IPR021109">
    <property type="entry name" value="Peptidase_aspartic_dom_sf"/>
</dbReference>
<feature type="chain" id="PRO_5029884100" description="Peptidase A1 domain-containing protein" evidence="7">
    <location>
        <begin position="20"/>
        <end position="345"/>
    </location>
</feature>
<dbReference type="PANTHER" id="PTHR47965">
    <property type="entry name" value="ASPARTYL PROTEASE-RELATED"/>
    <property type="match status" value="1"/>
</dbReference>
<dbReference type="InterPro" id="IPR033121">
    <property type="entry name" value="PEPTIDASE_A1"/>
</dbReference>
<evidence type="ECO:0000256" key="5">
    <source>
        <dbReference type="ARBA" id="ARBA00022801"/>
    </source>
</evidence>
<dbReference type="Pfam" id="PF00026">
    <property type="entry name" value="Asp"/>
    <property type="match status" value="1"/>
</dbReference>
<comment type="caution">
    <text evidence="9">The sequence shown here is derived from an EMBL/GenBank/DDBJ whole genome shotgun (WGS) entry which is preliminary data.</text>
</comment>
<dbReference type="CDD" id="cd05471">
    <property type="entry name" value="pepsin_like"/>
    <property type="match status" value="1"/>
</dbReference>
<dbReference type="PANTHER" id="PTHR47965:SF12">
    <property type="entry name" value="ASPARTIC PROTEINASE 3-RELATED"/>
    <property type="match status" value="1"/>
</dbReference>
<keyword evidence="3 7" id="KW-0732">Signal</keyword>
<organism evidence="9 10">
    <name type="scientific">Perkinsus chesapeaki</name>
    <name type="common">Clam parasite</name>
    <name type="synonym">Perkinsus andrewsi</name>
    <dbReference type="NCBI Taxonomy" id="330153"/>
    <lineage>
        <taxon>Eukaryota</taxon>
        <taxon>Sar</taxon>
        <taxon>Alveolata</taxon>
        <taxon>Perkinsozoa</taxon>
        <taxon>Perkinsea</taxon>
        <taxon>Perkinsida</taxon>
        <taxon>Perkinsidae</taxon>
        <taxon>Perkinsus</taxon>
    </lineage>
</organism>
<evidence type="ECO:0000259" key="8">
    <source>
        <dbReference type="PROSITE" id="PS51767"/>
    </source>
</evidence>
<dbReference type="GO" id="GO:0006508">
    <property type="term" value="P:proteolysis"/>
    <property type="evidence" value="ECO:0007669"/>
    <property type="project" value="UniProtKB-KW"/>
</dbReference>
<name>A0A7J6L843_PERCH</name>
<dbReference type="OrthoDB" id="771136at2759"/>
<keyword evidence="2" id="KW-0645">Protease</keyword>
<proteinExistence type="inferred from homology"/>
<dbReference type="Proteomes" id="UP000591131">
    <property type="component" value="Unassembled WGS sequence"/>
</dbReference>
<accession>A0A7J6L843</accession>
<evidence type="ECO:0000256" key="3">
    <source>
        <dbReference type="ARBA" id="ARBA00022729"/>
    </source>
</evidence>
<dbReference type="SUPFAM" id="SSF50630">
    <property type="entry name" value="Acid proteases"/>
    <property type="match status" value="1"/>
</dbReference>
<dbReference type="GO" id="GO:0005576">
    <property type="term" value="C:extracellular region"/>
    <property type="evidence" value="ECO:0007669"/>
    <property type="project" value="TreeGrafter"/>
</dbReference>
<dbReference type="GO" id="GO:0004190">
    <property type="term" value="F:aspartic-type endopeptidase activity"/>
    <property type="evidence" value="ECO:0007669"/>
    <property type="project" value="UniProtKB-KW"/>
</dbReference>
<dbReference type="EMBL" id="JAAPAO010000660">
    <property type="protein sequence ID" value="KAF4655378.1"/>
    <property type="molecule type" value="Genomic_DNA"/>
</dbReference>
<evidence type="ECO:0000256" key="7">
    <source>
        <dbReference type="SAM" id="SignalP"/>
    </source>
</evidence>
<dbReference type="PROSITE" id="PS51767">
    <property type="entry name" value="PEPTIDASE_A1"/>
    <property type="match status" value="1"/>
</dbReference>
<evidence type="ECO:0000256" key="1">
    <source>
        <dbReference type="ARBA" id="ARBA00007447"/>
    </source>
</evidence>
<dbReference type="AlphaFoldDB" id="A0A7J6L843"/>
<keyword evidence="6" id="KW-0865">Zymogen</keyword>
<dbReference type="InterPro" id="IPR034164">
    <property type="entry name" value="Pepsin-like_dom"/>
</dbReference>
<sequence length="345" mass="37905">MSRLIDLILVHILVLASIADKLVRMDVSFKMTGVNTVYPQPVVNFKADGQIWKQWYENSHEDCKEFLFGCYECNPPCKQGPTKTVDFVGGARIQLFPHTGKLDFNDGVSTSLDFGLVAAFNRELTSIWASLGLAPSDTETAPYRSVPEQLLLKKVITESSYAIYFNAGANPSGELILGGDDPSKRAGALNYLKIVDAESHFVRVLGLAIGSDPKNTILIGMPAVLDTGASHIIMDEKFKRQVIAFLQTAGAKKVQIEEKGVNFVISCADAPNLPSMTFLMEGLKGEKIPLLINAASLVQKVRRNVCYMRIAFKDYEDAIFLGASAFLGRYLYFDLGNTKIGFANV</sequence>
<gene>
    <name evidence="9" type="ORF">FOL47_009467</name>
</gene>
<dbReference type="InterPro" id="IPR001461">
    <property type="entry name" value="Aspartic_peptidase_A1"/>
</dbReference>
<feature type="signal peptide" evidence="7">
    <location>
        <begin position="1"/>
        <end position="19"/>
    </location>
</feature>
<protein>
    <recommendedName>
        <fullName evidence="8">Peptidase A1 domain-containing protein</fullName>
    </recommendedName>
</protein>
<feature type="domain" description="Peptidase A1" evidence="8">
    <location>
        <begin position="30"/>
        <end position="343"/>
    </location>
</feature>
<reference evidence="9 10" key="1">
    <citation type="submission" date="2020-04" db="EMBL/GenBank/DDBJ databases">
        <title>Perkinsus chesapeaki whole genome sequence.</title>
        <authorList>
            <person name="Bogema D.R."/>
        </authorList>
    </citation>
    <scope>NUCLEOTIDE SEQUENCE [LARGE SCALE GENOMIC DNA]</scope>
    <source>
        <strain evidence="9">ATCC PRA-425</strain>
    </source>
</reference>
<evidence type="ECO:0000256" key="2">
    <source>
        <dbReference type="ARBA" id="ARBA00022670"/>
    </source>
</evidence>
<evidence type="ECO:0000256" key="6">
    <source>
        <dbReference type="ARBA" id="ARBA00023145"/>
    </source>
</evidence>